<evidence type="ECO:0000313" key="2">
    <source>
        <dbReference type="EMBL" id="SAK98479.1"/>
    </source>
</evidence>
<dbReference type="AlphaFoldDB" id="A0A158DV02"/>
<name>A0A158DV02_9BURK</name>
<comment type="caution">
    <text evidence="2">The sequence shown here is derived from an EMBL/GenBank/DDBJ whole genome shotgun (WGS) entry which is preliminary data.</text>
</comment>
<keyword evidence="3" id="KW-1185">Reference proteome</keyword>
<evidence type="ECO:0000256" key="1">
    <source>
        <dbReference type="SAM" id="MobiDB-lite"/>
    </source>
</evidence>
<dbReference type="Proteomes" id="UP000054911">
    <property type="component" value="Unassembled WGS sequence"/>
</dbReference>
<gene>
    <name evidence="2" type="ORF">AWB80_07531</name>
</gene>
<protein>
    <submittedName>
        <fullName evidence="2">Uncharacterized protein</fullName>
    </submittedName>
</protein>
<dbReference type="EMBL" id="FCOE02000050">
    <property type="protein sequence ID" value="SAK98479.1"/>
    <property type="molecule type" value="Genomic_DNA"/>
</dbReference>
<sequence length="133" mass="15265">MARPALARPRILELLSAARHPMTREQIADELEMTIGAVKDAVRSAKKARLVYIADWYRPPIDEHGRKSQMLALGNKPDVPEPRLTGAQYSRRTRQRHNAVYRVRESIRRHGYLNPYLQLLCRSAPKKPRSATA</sequence>
<proteinExistence type="predicted"/>
<feature type="region of interest" description="Disordered" evidence="1">
    <location>
        <begin position="72"/>
        <end position="96"/>
    </location>
</feature>
<reference evidence="2" key="1">
    <citation type="submission" date="2016-01" db="EMBL/GenBank/DDBJ databases">
        <authorList>
            <person name="Peeters C."/>
        </authorList>
    </citation>
    <scope>NUCLEOTIDE SEQUENCE [LARGE SCALE GENOMIC DNA]</scope>
    <source>
        <strain evidence="2">LMG 29323</strain>
    </source>
</reference>
<dbReference type="RefSeq" id="WP_061179729.1">
    <property type="nucleotide sequence ID" value="NZ_FCOE02000050.1"/>
</dbReference>
<dbReference type="STRING" id="1777141.AWB80_07531"/>
<organism evidence="2 3">
    <name type="scientific">Caballeronia pedi</name>
    <dbReference type="NCBI Taxonomy" id="1777141"/>
    <lineage>
        <taxon>Bacteria</taxon>
        <taxon>Pseudomonadati</taxon>
        <taxon>Pseudomonadota</taxon>
        <taxon>Betaproteobacteria</taxon>
        <taxon>Burkholderiales</taxon>
        <taxon>Burkholderiaceae</taxon>
        <taxon>Caballeronia</taxon>
    </lineage>
</organism>
<evidence type="ECO:0000313" key="3">
    <source>
        <dbReference type="Proteomes" id="UP000054911"/>
    </source>
</evidence>
<accession>A0A158DV02</accession>